<feature type="domain" description="Lethal giant larvae (Lgl)-like C-terminal" evidence="7">
    <location>
        <begin position="518"/>
        <end position="904"/>
    </location>
</feature>
<dbReference type="InterPro" id="IPR015943">
    <property type="entry name" value="WD40/YVTN_repeat-like_dom_sf"/>
</dbReference>
<dbReference type="SUPFAM" id="SSF50978">
    <property type="entry name" value="WD40 repeat-like"/>
    <property type="match status" value="1"/>
</dbReference>
<dbReference type="PROSITE" id="PS50082">
    <property type="entry name" value="WD_REPEATS_2"/>
    <property type="match status" value="2"/>
</dbReference>
<dbReference type="EMBL" id="CP069034">
    <property type="protein sequence ID" value="QRD01231.1"/>
    <property type="molecule type" value="Genomic_DNA"/>
</dbReference>
<feature type="compositionally biased region" description="Low complexity" evidence="6">
    <location>
        <begin position="922"/>
        <end position="946"/>
    </location>
</feature>
<dbReference type="Pfam" id="PF08596">
    <property type="entry name" value="Lgl_C"/>
    <property type="match status" value="1"/>
</dbReference>
<organism evidence="8 9">
    <name type="scientific">Phaeosphaeria nodorum (strain SN15 / ATCC MYA-4574 / FGSC 10173)</name>
    <name type="common">Glume blotch fungus</name>
    <name type="synonym">Parastagonospora nodorum</name>
    <dbReference type="NCBI Taxonomy" id="321614"/>
    <lineage>
        <taxon>Eukaryota</taxon>
        <taxon>Fungi</taxon>
        <taxon>Dikarya</taxon>
        <taxon>Ascomycota</taxon>
        <taxon>Pezizomycotina</taxon>
        <taxon>Dothideomycetes</taxon>
        <taxon>Pleosporomycetidae</taxon>
        <taxon>Pleosporales</taxon>
        <taxon>Pleosporineae</taxon>
        <taxon>Phaeosphaeriaceae</taxon>
        <taxon>Parastagonospora</taxon>
    </lineage>
</organism>
<evidence type="ECO:0000313" key="9">
    <source>
        <dbReference type="Proteomes" id="UP000663193"/>
    </source>
</evidence>
<evidence type="ECO:0000256" key="2">
    <source>
        <dbReference type="ARBA" id="ARBA00022483"/>
    </source>
</evidence>
<dbReference type="SUPFAM" id="SSF51004">
    <property type="entry name" value="C-terminal (heme d1) domain of cytochrome cd1-nitrite reductase"/>
    <property type="match status" value="1"/>
</dbReference>
<dbReference type="InterPro" id="IPR013905">
    <property type="entry name" value="Lgl_C_dom"/>
</dbReference>
<dbReference type="FunFam" id="2.130.10.10:FF:000848">
    <property type="entry name" value="SNARE-dependent exocytosis protein (Sro7), putative"/>
    <property type="match status" value="1"/>
</dbReference>
<dbReference type="InterPro" id="IPR036322">
    <property type="entry name" value="WD40_repeat_dom_sf"/>
</dbReference>
<evidence type="ECO:0000256" key="6">
    <source>
        <dbReference type="SAM" id="MobiDB-lite"/>
    </source>
</evidence>
<evidence type="ECO:0000256" key="4">
    <source>
        <dbReference type="ARBA" id="ARBA00022737"/>
    </source>
</evidence>
<dbReference type="OrthoDB" id="19944at2759"/>
<dbReference type="PROSITE" id="PS00678">
    <property type="entry name" value="WD_REPEATS_1"/>
    <property type="match status" value="1"/>
</dbReference>
<keyword evidence="2" id="KW-0268">Exocytosis</keyword>
<protein>
    <recommendedName>
        <fullName evidence="7">Lethal giant larvae (Lgl)-like C-terminal domain-containing protein</fullName>
    </recommendedName>
</protein>
<evidence type="ECO:0000313" key="8">
    <source>
        <dbReference type="EMBL" id="QRD01231.1"/>
    </source>
</evidence>
<dbReference type="PANTHER" id="PTHR10241">
    <property type="entry name" value="LETHAL 2 GIANT LARVAE PROTEIN"/>
    <property type="match status" value="1"/>
</dbReference>
<keyword evidence="4" id="KW-0677">Repeat</keyword>
<feature type="repeat" description="WD" evidence="5">
    <location>
        <begin position="230"/>
        <end position="271"/>
    </location>
</feature>
<comment type="similarity">
    <text evidence="1">Belongs to the WD repeat L(2)GL family.</text>
</comment>
<dbReference type="Pfam" id="PF00400">
    <property type="entry name" value="WD40"/>
    <property type="match status" value="1"/>
</dbReference>
<dbReference type="AlphaFoldDB" id="A0A7U2F9I9"/>
<evidence type="ECO:0000259" key="7">
    <source>
        <dbReference type="Pfam" id="PF08596"/>
    </source>
</evidence>
<accession>A0A7U2F9I9</accession>
<evidence type="ECO:0000256" key="5">
    <source>
        <dbReference type="PROSITE-ProRule" id="PRU00221"/>
    </source>
</evidence>
<dbReference type="SMART" id="SM00320">
    <property type="entry name" value="WD40"/>
    <property type="match status" value="3"/>
</dbReference>
<keyword evidence="9" id="KW-1185">Reference proteome</keyword>
<sequence length="1008" mass="109236">MAHLLRGKQAGIHSDLSAGLGPDLFVLDHIRNYGINSKITQIAYDPVQSLIAVGTSESKFGNGQIYIFGQNRVEVVLPLPRQASVKILQFCAEKLLCVDSKNDLSVFSLETKKLINAHSPPAKITALHSDPTLDYALLGTQHGEVIAYDLDRECLTPLKIPNLWKAQFPRARLTSIVTLALHPRDIGSLLIGYNSGAVIYSFKQNKALQFFNYVLPKGAPGGDSDPGMISREREPPLTQAVWHPTGTFVLTGHEDSSIVIWDAKDGRIVQARTLQDTNINKPGPGSFSPGAVEGSFALKSPIFKIAWCANQDPDDTAVLIAGGQPSNIIPKSLTLFEMGRTPMYNTSSWQVLSEHFENPKRQRILPCPPGSEVVDLFLIPRSSPHFAGCHDPLAIIALLASGELLTLSFPSGMPITPTNQLHLSMTLVHPYTNYLNLAPVERTRWLGMTEKRSHGPKLLQGGAGAVSPLKRFEHRNVVQTAHADGTVRLWDAGHADELENDTLLQVDVARAVGRQDAAIAKTSFAGAASELSVGLRSGEVVVFRWNTNKHPGQEFPPGDNTPKELTNITHRAEAALKEGLLPFTLLDEGNGPVTALKHSDVGFVVAGFEGGSMAIIDLRGPAVIYRGAIRDFVKPDKRGSFRRSSNEPVTKAEWPTCIEISVMTLEGDDFSSIAVHVGTNLGHLATFKLLPESSGQYTAKFAGVCSLDDKIVSICPMYAETGRPAYATQSAVANLRTGSKINGVLLAVTASGARLFKPATHKGAHKSFDQFLCDSAAVVRFEEVSYALLGLYGDGCARAYSLPALKEIGSVKVSDYLDIRRFSEAVITSTGDILGWKGPAEMALINVFGRGLQLDRTKDILMNPDMLIPPRPTISNIQWISGTQYVTPADMDLLIGGPDRPPSKRMLAQARSEAEQARRSAARSNPRPGSSSSSAYPSYPTNAPPANEGWSAWATRQFNERTEGLNQVSEGMNNLSNNSAGWADDVNKFVGKQKRGLVMGAMKSKFGF</sequence>
<dbReference type="VEuPathDB" id="FungiDB:JI435_157280"/>
<keyword evidence="3 5" id="KW-0853">WD repeat</keyword>
<dbReference type="Gene3D" id="2.130.10.10">
    <property type="entry name" value="YVTN repeat-like/Quinoprotein amine dehydrogenase"/>
    <property type="match status" value="1"/>
</dbReference>
<dbReference type="InterPro" id="IPR011048">
    <property type="entry name" value="Haem_d1_sf"/>
</dbReference>
<proteinExistence type="inferred from homology"/>
<dbReference type="InterPro" id="IPR019775">
    <property type="entry name" value="WD40_repeat_CS"/>
</dbReference>
<feature type="repeat" description="WD" evidence="5">
    <location>
        <begin position="459"/>
        <end position="500"/>
    </location>
</feature>
<dbReference type="Proteomes" id="UP000663193">
    <property type="component" value="Chromosome 12"/>
</dbReference>
<evidence type="ECO:0000256" key="3">
    <source>
        <dbReference type="ARBA" id="ARBA00022574"/>
    </source>
</evidence>
<dbReference type="GO" id="GO:0006887">
    <property type="term" value="P:exocytosis"/>
    <property type="evidence" value="ECO:0007669"/>
    <property type="project" value="UniProtKB-KW"/>
</dbReference>
<feature type="region of interest" description="Disordered" evidence="6">
    <location>
        <begin position="891"/>
        <end position="948"/>
    </location>
</feature>
<dbReference type="PANTHER" id="PTHR10241:SF25">
    <property type="entry name" value="TOMOSYN, ISOFORM C"/>
    <property type="match status" value="1"/>
</dbReference>
<evidence type="ECO:0000256" key="1">
    <source>
        <dbReference type="ARBA" id="ARBA00008070"/>
    </source>
</evidence>
<reference evidence="9" key="1">
    <citation type="journal article" date="2021" name="BMC Genomics">
        <title>Chromosome-level genome assembly and manually-curated proteome of model necrotroph Parastagonospora nodorum Sn15 reveals a genome-wide trove of candidate effector homologs, and redundancy of virulence-related functions within an accessory chromosome.</title>
        <authorList>
            <person name="Bertazzoni S."/>
            <person name="Jones D.A.B."/>
            <person name="Phan H.T."/>
            <person name="Tan K.-C."/>
            <person name="Hane J.K."/>
        </authorList>
    </citation>
    <scope>NUCLEOTIDE SEQUENCE [LARGE SCALE GENOMIC DNA]</scope>
    <source>
        <strain evidence="9">SN15 / ATCC MYA-4574 / FGSC 10173)</strain>
    </source>
</reference>
<gene>
    <name evidence="8" type="ORF">JI435_157280</name>
</gene>
<name>A0A7U2F9I9_PHANO</name>
<dbReference type="InterPro" id="IPR001680">
    <property type="entry name" value="WD40_rpt"/>
</dbReference>